<keyword evidence="2 6" id="KW-0812">Transmembrane</keyword>
<evidence type="ECO:0000256" key="6">
    <source>
        <dbReference type="SAM" id="Phobius"/>
    </source>
</evidence>
<protein>
    <recommendedName>
        <fullName evidence="7">MARVEL domain-containing protein</fullName>
    </recommendedName>
</protein>
<dbReference type="STRING" id="158607.A0A2P5HWB7"/>
<accession>A0A2P5HWB7</accession>
<dbReference type="EMBL" id="MAVT02000610">
    <property type="protein sequence ID" value="POS74551.1"/>
    <property type="molecule type" value="Genomic_DNA"/>
</dbReference>
<dbReference type="Proteomes" id="UP000094444">
    <property type="component" value="Unassembled WGS sequence"/>
</dbReference>
<evidence type="ECO:0000256" key="2">
    <source>
        <dbReference type="ARBA" id="ARBA00022692"/>
    </source>
</evidence>
<organism evidence="8 9">
    <name type="scientific">Diaporthe helianthi</name>
    <dbReference type="NCBI Taxonomy" id="158607"/>
    <lineage>
        <taxon>Eukaryota</taxon>
        <taxon>Fungi</taxon>
        <taxon>Dikarya</taxon>
        <taxon>Ascomycota</taxon>
        <taxon>Pezizomycotina</taxon>
        <taxon>Sordariomycetes</taxon>
        <taxon>Sordariomycetidae</taxon>
        <taxon>Diaporthales</taxon>
        <taxon>Diaporthaceae</taxon>
        <taxon>Diaporthe</taxon>
    </lineage>
</organism>
<evidence type="ECO:0000256" key="4">
    <source>
        <dbReference type="ARBA" id="ARBA00023136"/>
    </source>
</evidence>
<dbReference type="GO" id="GO:0016020">
    <property type="term" value="C:membrane"/>
    <property type="evidence" value="ECO:0007669"/>
    <property type="project" value="UniProtKB-SubCell"/>
</dbReference>
<keyword evidence="4 6" id="KW-0472">Membrane</keyword>
<keyword evidence="3 6" id="KW-1133">Transmembrane helix</keyword>
<dbReference type="InterPro" id="IPR008253">
    <property type="entry name" value="Marvel"/>
</dbReference>
<feature type="region of interest" description="Disordered" evidence="5">
    <location>
        <begin position="276"/>
        <end position="302"/>
    </location>
</feature>
<feature type="compositionally biased region" description="Low complexity" evidence="5">
    <location>
        <begin position="227"/>
        <end position="236"/>
    </location>
</feature>
<dbReference type="InParanoid" id="A0A2P5HWB7"/>
<evidence type="ECO:0000259" key="7">
    <source>
        <dbReference type="Pfam" id="PF01284"/>
    </source>
</evidence>
<evidence type="ECO:0000256" key="1">
    <source>
        <dbReference type="ARBA" id="ARBA00004141"/>
    </source>
</evidence>
<dbReference type="Pfam" id="PF01284">
    <property type="entry name" value="MARVEL"/>
    <property type="match status" value="1"/>
</dbReference>
<feature type="transmembrane region" description="Helical" evidence="6">
    <location>
        <begin position="24"/>
        <end position="47"/>
    </location>
</feature>
<feature type="domain" description="MARVEL" evidence="7">
    <location>
        <begin position="25"/>
        <end position="163"/>
    </location>
</feature>
<feature type="transmembrane region" description="Helical" evidence="6">
    <location>
        <begin position="53"/>
        <end position="73"/>
    </location>
</feature>
<dbReference type="PANTHER" id="PTHR37451">
    <property type="entry name" value="MARVEL DOMAIN"/>
    <property type="match status" value="1"/>
</dbReference>
<feature type="region of interest" description="Disordered" evidence="5">
    <location>
        <begin position="198"/>
        <end position="260"/>
    </location>
</feature>
<evidence type="ECO:0000313" key="8">
    <source>
        <dbReference type="EMBL" id="POS74551.1"/>
    </source>
</evidence>
<dbReference type="AlphaFoldDB" id="A0A2P5HWB7"/>
<name>A0A2P5HWB7_DIAHE</name>
<feature type="transmembrane region" description="Helical" evidence="6">
    <location>
        <begin position="85"/>
        <end position="106"/>
    </location>
</feature>
<gene>
    <name evidence="8" type="ORF">DHEL01_v207055</name>
</gene>
<comment type="caution">
    <text evidence="8">The sequence shown here is derived from an EMBL/GenBank/DDBJ whole genome shotgun (WGS) entry which is preliminary data.</text>
</comment>
<keyword evidence="9" id="KW-1185">Reference proteome</keyword>
<dbReference type="OrthoDB" id="5325022at2759"/>
<evidence type="ECO:0000256" key="3">
    <source>
        <dbReference type="ARBA" id="ARBA00022989"/>
    </source>
</evidence>
<feature type="transmembrane region" description="Helical" evidence="6">
    <location>
        <begin position="140"/>
        <end position="165"/>
    </location>
</feature>
<evidence type="ECO:0000313" key="9">
    <source>
        <dbReference type="Proteomes" id="UP000094444"/>
    </source>
</evidence>
<dbReference type="PANTHER" id="PTHR37451:SF4">
    <property type="entry name" value="MARVEL DOMAIN-CONTAINING PROTEIN"/>
    <property type="match status" value="1"/>
</dbReference>
<comment type="subcellular location">
    <subcellularLocation>
        <location evidence="1">Membrane</location>
        <topology evidence="1">Multi-pass membrane protein</topology>
    </subcellularLocation>
</comment>
<feature type="compositionally biased region" description="Polar residues" evidence="5">
    <location>
        <begin position="208"/>
        <end position="221"/>
    </location>
</feature>
<reference evidence="8" key="1">
    <citation type="submission" date="2017-09" db="EMBL/GenBank/DDBJ databases">
        <title>Polyketide synthases of a Diaporthe helianthi virulent isolate.</title>
        <authorList>
            <person name="Baroncelli R."/>
        </authorList>
    </citation>
    <scope>NUCLEOTIDE SEQUENCE [LARGE SCALE GENOMIC DNA]</scope>
    <source>
        <strain evidence="8">7/96</strain>
    </source>
</reference>
<proteinExistence type="predicted"/>
<sequence length="302" mass="32392">MNSSKCSSQRPAGRQHIPNYPKGFIALRFVQLILAVVVLGLCAYSLIYYSAAGIALTLFTAVATLIITVYSVVAKFGPTVVYNYWAILALDIFGMVFWIASFALLASQVAAFIAGGDTACVYDYYVTSCTTYELSGIDMMVAGCLCAAAGIGGIEFILFIVSLSMHSVMMHRHRSAGLHNRPISPHLGHETAVPAAGHIHGEKPEPLQNVSPRPQYASSYPTAVATPSPVQGQQVYQPPPAPGPAAIDHQPTPYHAQQQQGTLYQQPAVGYVPGPQIGNHEAQGHEKPIGHQQHYHPAMSPS</sequence>
<evidence type="ECO:0000256" key="5">
    <source>
        <dbReference type="SAM" id="MobiDB-lite"/>
    </source>
</evidence>